<feature type="transmembrane region" description="Helical" evidence="8">
    <location>
        <begin position="276"/>
        <end position="303"/>
    </location>
</feature>
<feature type="domain" description="ABC3 transporter permease C-terminal" evidence="9">
    <location>
        <begin position="282"/>
        <end position="400"/>
    </location>
</feature>
<feature type="transmembrane region" description="Helical" evidence="8">
    <location>
        <begin position="446"/>
        <end position="469"/>
    </location>
</feature>
<dbReference type="Pfam" id="PF02687">
    <property type="entry name" value="FtsX"/>
    <property type="match status" value="2"/>
</dbReference>
<keyword evidence="11" id="KW-1185">Reference proteome</keyword>
<comment type="caution">
    <text evidence="10">The sequence shown here is derived from an EMBL/GenBank/DDBJ whole genome shotgun (WGS) entry which is preliminary data.</text>
</comment>
<keyword evidence="6 8" id="KW-0472">Membrane</keyword>
<dbReference type="Proteomes" id="UP001500016">
    <property type="component" value="Unassembled WGS sequence"/>
</dbReference>
<organism evidence="10 11">
    <name type="scientific">Streptomyces albiaxialis</name>
    <dbReference type="NCBI Taxonomy" id="329523"/>
    <lineage>
        <taxon>Bacteria</taxon>
        <taxon>Bacillati</taxon>
        <taxon>Actinomycetota</taxon>
        <taxon>Actinomycetes</taxon>
        <taxon>Kitasatosporales</taxon>
        <taxon>Streptomycetaceae</taxon>
        <taxon>Streptomyces</taxon>
    </lineage>
</organism>
<name>A0ABP5HV51_9ACTN</name>
<dbReference type="RefSeq" id="WP_344531461.1">
    <property type="nucleotide sequence ID" value="NZ_BAAAPE010000013.1"/>
</dbReference>
<feature type="transmembrane region" description="Helical" evidence="8">
    <location>
        <begin position="734"/>
        <end position="758"/>
    </location>
</feature>
<dbReference type="PANTHER" id="PTHR30489:SF0">
    <property type="entry name" value="LIPOPROTEIN-RELEASING SYSTEM TRANSMEMBRANE PROTEIN LOLE"/>
    <property type="match status" value="1"/>
</dbReference>
<feature type="transmembrane region" description="Helical" evidence="8">
    <location>
        <begin position="373"/>
        <end position="394"/>
    </location>
</feature>
<dbReference type="PANTHER" id="PTHR30489">
    <property type="entry name" value="LIPOPROTEIN-RELEASING SYSTEM TRANSMEMBRANE PROTEIN LOLE"/>
    <property type="match status" value="1"/>
</dbReference>
<feature type="transmembrane region" description="Helical" evidence="8">
    <location>
        <begin position="330"/>
        <end position="353"/>
    </location>
</feature>
<evidence type="ECO:0000256" key="6">
    <source>
        <dbReference type="ARBA" id="ARBA00023136"/>
    </source>
</evidence>
<keyword evidence="3" id="KW-1003">Cell membrane</keyword>
<dbReference type="InterPro" id="IPR051447">
    <property type="entry name" value="Lipoprotein-release_system"/>
</dbReference>
<evidence type="ECO:0000256" key="1">
    <source>
        <dbReference type="ARBA" id="ARBA00004651"/>
    </source>
</evidence>
<feature type="transmembrane region" description="Helical" evidence="8">
    <location>
        <begin position="825"/>
        <end position="849"/>
    </location>
</feature>
<proteinExistence type="inferred from homology"/>
<evidence type="ECO:0000256" key="8">
    <source>
        <dbReference type="SAM" id="Phobius"/>
    </source>
</evidence>
<feature type="compositionally biased region" description="Basic and acidic residues" evidence="7">
    <location>
        <begin position="117"/>
        <end position="131"/>
    </location>
</feature>
<dbReference type="EMBL" id="BAAAPE010000013">
    <property type="protein sequence ID" value="GAA2086760.1"/>
    <property type="molecule type" value="Genomic_DNA"/>
</dbReference>
<evidence type="ECO:0000259" key="9">
    <source>
        <dbReference type="Pfam" id="PF02687"/>
    </source>
</evidence>
<feature type="transmembrane region" description="Helical" evidence="8">
    <location>
        <begin position="422"/>
        <end position="440"/>
    </location>
</feature>
<keyword evidence="4 8" id="KW-0812">Transmembrane</keyword>
<evidence type="ECO:0000256" key="2">
    <source>
        <dbReference type="ARBA" id="ARBA00005236"/>
    </source>
</evidence>
<keyword evidence="5 8" id="KW-1133">Transmembrane helix</keyword>
<accession>A0ABP5HV51</accession>
<feature type="transmembrane region" description="Helical" evidence="8">
    <location>
        <begin position="502"/>
        <end position="522"/>
    </location>
</feature>
<reference evidence="11" key="1">
    <citation type="journal article" date="2019" name="Int. J. Syst. Evol. Microbiol.">
        <title>The Global Catalogue of Microorganisms (GCM) 10K type strain sequencing project: providing services to taxonomists for standard genome sequencing and annotation.</title>
        <authorList>
            <consortium name="The Broad Institute Genomics Platform"/>
            <consortium name="The Broad Institute Genome Sequencing Center for Infectious Disease"/>
            <person name="Wu L."/>
            <person name="Ma J."/>
        </authorList>
    </citation>
    <scope>NUCLEOTIDE SEQUENCE [LARGE SCALE GENOMIC DNA]</scope>
    <source>
        <strain evidence="11">JCM 15478</strain>
    </source>
</reference>
<evidence type="ECO:0000256" key="5">
    <source>
        <dbReference type="ARBA" id="ARBA00022989"/>
    </source>
</evidence>
<evidence type="ECO:0000256" key="4">
    <source>
        <dbReference type="ARBA" id="ARBA00022692"/>
    </source>
</evidence>
<comment type="subcellular location">
    <subcellularLocation>
        <location evidence="1">Cell membrane</location>
        <topology evidence="1">Multi-pass membrane protein</topology>
    </subcellularLocation>
</comment>
<feature type="domain" description="ABC3 transporter permease C-terminal" evidence="9">
    <location>
        <begin position="738"/>
        <end position="850"/>
    </location>
</feature>
<comment type="similarity">
    <text evidence="2">Belongs to the ABC-4 integral membrane protein family. LolC/E subfamily.</text>
</comment>
<evidence type="ECO:0000256" key="3">
    <source>
        <dbReference type="ARBA" id="ARBA00022475"/>
    </source>
</evidence>
<evidence type="ECO:0000256" key="7">
    <source>
        <dbReference type="SAM" id="MobiDB-lite"/>
    </source>
</evidence>
<protein>
    <submittedName>
        <fullName evidence="10">FtsX-like permease family protein</fullName>
    </submittedName>
</protein>
<feature type="transmembrane region" description="Helical" evidence="8">
    <location>
        <begin position="779"/>
        <end position="805"/>
    </location>
</feature>
<dbReference type="InterPro" id="IPR003838">
    <property type="entry name" value="ABC3_permease_C"/>
</dbReference>
<evidence type="ECO:0000313" key="10">
    <source>
        <dbReference type="EMBL" id="GAA2086760.1"/>
    </source>
</evidence>
<feature type="region of interest" description="Disordered" evidence="7">
    <location>
        <begin position="114"/>
        <end position="136"/>
    </location>
</feature>
<sequence length="857" mass="88512">MLRLAFSTLRTRRSLFAGSLAAVVLALTLLSSAGVLLESALRGQGEPNRFDAASLVVTGSSDAGLDGRTHEPGFGDVEAPLVPRPPVPARLVDRVRDVDGVRTAVPDLSFYAQATDGEGRPLGPREGERSYGHSWESAKVTPFALREGERPRARGDVVLDSRTADEGGLRVGARVTVVTGTEGPRTYRVSGIAAGPREELTKDQAALFFSPATAAALAPRGGLVHAVAVTLDKGADRDAVAGRVRDAVGPDPTVRVLTDTSEAEVSSSDVLFIETLVFVVTMGSLAVFVALFAMAGGFAFAILQRHREIALLRVVGATPRQVKRMLGWETLLIAVLGGAVAIPAGAALAGPLADGLVGLGVAPEELEVTVGPWPLWGTAAAGIVITRLAVWSAARRAARVRPEEALRESEAPAPRMPLPRTVSGLSFLVFTGLFAAFGIAQGGVEGAGLAFGGVLTLLIAVGLLAPALVRPLVPPLGALVRAFVRRTGPLAVANSLTGARRVGAAAVPIVLMVGFSVSALFLQTTQQSVASDWAGERLTAGHVLLPAGAEGLPPGVERRAAEVPGVAAVASTSTSWVRASVRSDEAESVTQKALAVTPSVTRALDIPVADGNLRGLRTGKAVAVSEERAAEYGWKVGGKIRMRLPDGTRTELKVGARFEKSLGFADLVVPASVARRHTPDPLLDAVYVVPEQGADRGGLERELAKFSEGWPTAQVAARDAVEEAGRDAAVSETWPVYLFTALISAFAALALVNTLVMATLVRSGEFAALRLIGATRGNVLALVAAESAVVAGCGLVLGGAVAAVVLSATSAALTGGIQMSGPLVFVLGAVAAALALALLAAVIPAWHMLRSRRESAR</sequence>
<gene>
    <name evidence="10" type="ORF">GCM10009801_49330</name>
</gene>
<evidence type="ECO:0000313" key="11">
    <source>
        <dbReference type="Proteomes" id="UP001500016"/>
    </source>
</evidence>